<dbReference type="EMBL" id="BAABRN010000042">
    <property type="protein sequence ID" value="GAA5503234.1"/>
    <property type="molecule type" value="Genomic_DNA"/>
</dbReference>
<reference evidence="2 3" key="1">
    <citation type="submission" date="2024-02" db="EMBL/GenBank/DDBJ databases">
        <title>Deinococcus xinjiangensis NBRC 107630.</title>
        <authorList>
            <person name="Ichikawa N."/>
            <person name="Katano-Makiyama Y."/>
            <person name="Hidaka K."/>
        </authorList>
    </citation>
    <scope>NUCLEOTIDE SEQUENCE [LARGE SCALE GENOMIC DNA]</scope>
    <source>
        <strain evidence="2 3">NBRC 107630</strain>
    </source>
</reference>
<dbReference type="Proteomes" id="UP001458946">
    <property type="component" value="Unassembled WGS sequence"/>
</dbReference>
<gene>
    <name evidence="2" type="ORF">Dxin01_02989</name>
</gene>
<comment type="caution">
    <text evidence="2">The sequence shown here is derived from an EMBL/GenBank/DDBJ whole genome shotgun (WGS) entry which is preliminary data.</text>
</comment>
<feature type="signal peptide" evidence="1">
    <location>
        <begin position="1"/>
        <end position="26"/>
    </location>
</feature>
<evidence type="ECO:0000313" key="3">
    <source>
        <dbReference type="Proteomes" id="UP001458946"/>
    </source>
</evidence>
<keyword evidence="1" id="KW-0732">Signal</keyword>
<proteinExistence type="predicted"/>
<name>A0ABP9VDD5_9DEIO</name>
<protein>
    <recommendedName>
        <fullName evidence="4">Superoxide dismutase</fullName>
    </recommendedName>
</protein>
<dbReference type="PROSITE" id="PS51257">
    <property type="entry name" value="PROKAR_LIPOPROTEIN"/>
    <property type="match status" value="1"/>
</dbReference>
<accession>A0ABP9VDD5</accession>
<keyword evidence="3" id="KW-1185">Reference proteome</keyword>
<sequence>MKKLLLAALTLTLSACTMMYPATDYAFSKQPAGAALMSSGTVSVKRDSARVMTSASVSGLLPNTYYVAHYHKQGAASTNPCESGGAPIMSSMIVGQTDGMGMLKLSGSVASAEVMDATYFNIHTAKDASGAPADGGVVCTSVKMM</sequence>
<evidence type="ECO:0000313" key="2">
    <source>
        <dbReference type="EMBL" id="GAA5503234.1"/>
    </source>
</evidence>
<evidence type="ECO:0008006" key="4">
    <source>
        <dbReference type="Google" id="ProtNLM"/>
    </source>
</evidence>
<dbReference type="RefSeq" id="WP_353543207.1">
    <property type="nucleotide sequence ID" value="NZ_BAABRN010000042.1"/>
</dbReference>
<feature type="chain" id="PRO_5046415171" description="Superoxide dismutase" evidence="1">
    <location>
        <begin position="27"/>
        <end position="145"/>
    </location>
</feature>
<organism evidence="2 3">
    <name type="scientific">Deinococcus xinjiangensis</name>
    <dbReference type="NCBI Taxonomy" id="457454"/>
    <lineage>
        <taxon>Bacteria</taxon>
        <taxon>Thermotogati</taxon>
        <taxon>Deinococcota</taxon>
        <taxon>Deinococci</taxon>
        <taxon>Deinococcales</taxon>
        <taxon>Deinococcaceae</taxon>
        <taxon>Deinococcus</taxon>
    </lineage>
</organism>
<evidence type="ECO:0000256" key="1">
    <source>
        <dbReference type="SAM" id="SignalP"/>
    </source>
</evidence>